<dbReference type="OrthoDB" id="6788250at2"/>
<gene>
    <name evidence="2" type="ORF">D9R14_11945</name>
</gene>
<organism evidence="2 3">
    <name type="scientific">Xanthobacter tagetidis</name>
    <dbReference type="NCBI Taxonomy" id="60216"/>
    <lineage>
        <taxon>Bacteria</taxon>
        <taxon>Pseudomonadati</taxon>
        <taxon>Pseudomonadota</taxon>
        <taxon>Alphaproteobacteria</taxon>
        <taxon>Hyphomicrobiales</taxon>
        <taxon>Xanthobacteraceae</taxon>
        <taxon>Xanthobacter</taxon>
    </lineage>
</organism>
<keyword evidence="3" id="KW-1185">Reference proteome</keyword>
<protein>
    <submittedName>
        <fullName evidence="2">ABC transporter substrate-binding protein</fullName>
    </submittedName>
</protein>
<dbReference type="AlphaFoldDB" id="A0A3L7AEV3"/>
<dbReference type="Gene3D" id="3.40.190.10">
    <property type="entry name" value="Periplasmic binding protein-like II"/>
    <property type="match status" value="2"/>
</dbReference>
<sequence>MGVLTRRAAFALALAAGAALAVPAHAEVSKIRIAKGFGISYLPLLVMEHEKLFEKHAKAAGLDSTTEWLVVDGGTVQANLLIGGNLEISSGGLGPLITVWDRTKGNMDVKGIASINSMPLYLNTINPNVKTIKDFTDKDRIALPVVRTSIQAVVLQMAAEQAFGPGKANELDRLTVAMAHPDGAAALMSGRTEVTAHLTAPPFMYQELQDPKVHRVFSSYDVVGEPHTFNAVWTTAKFRNENPKTYAAFVAGLNEAIENINADKLKYARFYKEYDKSKLDQAFIDAIITKPEVIYTMAPQGTMAFAKFLNQVGSVKNKPAGWQDLFFPEAHQLKGS</sequence>
<dbReference type="EMBL" id="RCTF01000008">
    <property type="protein sequence ID" value="RLP78504.1"/>
    <property type="molecule type" value="Genomic_DNA"/>
</dbReference>
<feature type="signal peptide" evidence="1">
    <location>
        <begin position="1"/>
        <end position="26"/>
    </location>
</feature>
<reference evidence="2 3" key="1">
    <citation type="submission" date="2018-10" db="EMBL/GenBank/DDBJ databases">
        <title>Xanthobacter tagetidis genome sequencing and assembly.</title>
        <authorList>
            <person name="Maclea K.S."/>
            <person name="Goen A.E."/>
            <person name="Fatima S.A."/>
        </authorList>
    </citation>
    <scope>NUCLEOTIDE SEQUENCE [LARGE SCALE GENOMIC DNA]</scope>
    <source>
        <strain evidence="2 3">ATCC 700314</strain>
    </source>
</reference>
<dbReference type="Proteomes" id="UP000269692">
    <property type="component" value="Unassembled WGS sequence"/>
</dbReference>
<accession>A0A3L7AEV3</accession>
<dbReference type="RefSeq" id="WP_121623556.1">
    <property type="nucleotide sequence ID" value="NZ_JACIIW010000001.1"/>
</dbReference>
<keyword evidence="1" id="KW-0732">Signal</keyword>
<comment type="caution">
    <text evidence="2">The sequence shown here is derived from an EMBL/GenBank/DDBJ whole genome shotgun (WGS) entry which is preliminary data.</text>
</comment>
<dbReference type="PANTHER" id="PTHR30024">
    <property type="entry name" value="ALIPHATIC SULFONATES-BINDING PROTEIN-RELATED"/>
    <property type="match status" value="1"/>
</dbReference>
<dbReference type="InterPro" id="IPR006311">
    <property type="entry name" value="TAT_signal"/>
</dbReference>
<evidence type="ECO:0000256" key="1">
    <source>
        <dbReference type="SAM" id="SignalP"/>
    </source>
</evidence>
<proteinExistence type="predicted"/>
<dbReference type="PANTHER" id="PTHR30024:SF2">
    <property type="entry name" value="ABC TRANSPORTER SUBSTRATE-BINDING PROTEIN"/>
    <property type="match status" value="1"/>
</dbReference>
<name>A0A3L7AEV3_9HYPH</name>
<evidence type="ECO:0000313" key="2">
    <source>
        <dbReference type="EMBL" id="RLP78504.1"/>
    </source>
</evidence>
<dbReference type="PROSITE" id="PS51318">
    <property type="entry name" value="TAT"/>
    <property type="match status" value="1"/>
</dbReference>
<feature type="chain" id="PRO_5018143644" evidence="1">
    <location>
        <begin position="27"/>
        <end position="336"/>
    </location>
</feature>
<dbReference type="SUPFAM" id="SSF53850">
    <property type="entry name" value="Periplasmic binding protein-like II"/>
    <property type="match status" value="1"/>
</dbReference>
<evidence type="ECO:0000313" key="3">
    <source>
        <dbReference type="Proteomes" id="UP000269692"/>
    </source>
</evidence>